<evidence type="ECO:0000256" key="2">
    <source>
        <dbReference type="ARBA" id="ARBA00022692"/>
    </source>
</evidence>
<dbReference type="EMBL" id="JAJAWG010000001">
    <property type="protein sequence ID" value="MCB5195120.1"/>
    <property type="molecule type" value="Genomic_DNA"/>
</dbReference>
<accession>A0ABS8BHC7</accession>
<dbReference type="InterPro" id="IPR002645">
    <property type="entry name" value="STAS_dom"/>
</dbReference>
<dbReference type="CDD" id="cd07042">
    <property type="entry name" value="STAS_SulP_like_sulfate_transporter"/>
    <property type="match status" value="1"/>
</dbReference>
<sequence>MTITQTVLKLYRKCRWPNIPLARGVLPNTRQGVINDAKAGVALASVNIPQVLGYTSIAGTPIVTGLYTVLLPLLGFALFGASRHLVVAADSATAAIFANGLSGMAIPASAQYMNLVAVVALLTAGILLIARWLKLGFVADFLSRTILTGFLAGVGLQVSIAMLAPLLGLDHQAHRTWTQLDYAITHFTNINWATLALGILVISAILIGKRFCPRAPIAMMAVLTSILAGKYLAISNWGIALIGPVPGGLPQLSWPDITWRGTLTLIPLALSCAVIIIAQSAATARIYALQFQETEDENANILGLAAANAAAAVSGAFVVNGSPTQTAMAVQAGARSQVAQLVFAGIVAIALVFLTDWLAYLPHTVLAAIVFSIAIGMIHGSALKAIYQESPGEFKLAIITAMTVALVGVEQGLLFAALLSLLHHVSHSYNPHCAILQANMEGNLMTQAIKPGATTLPGLIIYHFGADLFYANEHRFCADIHALIGQAATPVDCLIIDASAMTHIDYSAAQSLRQLDDQLQEQGIALLFARCDAALIDDLNRHRISEKIGADHIFTTLHAALKYWPDACKTEAQREKTP</sequence>
<name>A0ABS8BHC7_9NEIS</name>
<keyword evidence="4 5" id="KW-0472">Membrane</keyword>
<feature type="transmembrane region" description="Helical" evidence="5">
    <location>
        <begin position="189"/>
        <end position="208"/>
    </location>
</feature>
<dbReference type="InterPro" id="IPR036513">
    <property type="entry name" value="STAS_dom_sf"/>
</dbReference>
<feature type="transmembrane region" description="Helical" evidence="5">
    <location>
        <begin position="398"/>
        <end position="422"/>
    </location>
</feature>
<feature type="transmembrane region" description="Helical" evidence="5">
    <location>
        <begin position="265"/>
        <end position="287"/>
    </location>
</feature>
<keyword evidence="8" id="KW-1185">Reference proteome</keyword>
<comment type="subcellular location">
    <subcellularLocation>
        <location evidence="1">Membrane</location>
        <topology evidence="1">Multi-pass membrane protein</topology>
    </subcellularLocation>
</comment>
<feature type="transmembrane region" description="Helical" evidence="5">
    <location>
        <begin position="85"/>
        <end position="106"/>
    </location>
</feature>
<feature type="transmembrane region" description="Helical" evidence="5">
    <location>
        <begin position="220"/>
        <end position="245"/>
    </location>
</feature>
<evidence type="ECO:0000256" key="4">
    <source>
        <dbReference type="ARBA" id="ARBA00023136"/>
    </source>
</evidence>
<feature type="transmembrane region" description="Helical" evidence="5">
    <location>
        <begin position="338"/>
        <end position="358"/>
    </location>
</feature>
<evidence type="ECO:0000313" key="7">
    <source>
        <dbReference type="EMBL" id="MCB5195120.1"/>
    </source>
</evidence>
<evidence type="ECO:0000313" key="8">
    <source>
        <dbReference type="Proteomes" id="UP001198034"/>
    </source>
</evidence>
<feature type="transmembrane region" description="Helical" evidence="5">
    <location>
        <begin position="365"/>
        <end position="386"/>
    </location>
</feature>
<dbReference type="InterPro" id="IPR011547">
    <property type="entry name" value="SLC26A/SulP_dom"/>
</dbReference>
<keyword evidence="2 5" id="KW-0812">Transmembrane</keyword>
<comment type="caution">
    <text evidence="7">The sequence shown here is derived from an EMBL/GenBank/DDBJ whole genome shotgun (WGS) entry which is preliminary data.</text>
</comment>
<dbReference type="Pfam" id="PF01740">
    <property type="entry name" value="STAS"/>
    <property type="match status" value="1"/>
</dbReference>
<evidence type="ECO:0000256" key="1">
    <source>
        <dbReference type="ARBA" id="ARBA00004141"/>
    </source>
</evidence>
<dbReference type="PANTHER" id="PTHR11814">
    <property type="entry name" value="SULFATE TRANSPORTER"/>
    <property type="match status" value="1"/>
</dbReference>
<feature type="transmembrane region" description="Helical" evidence="5">
    <location>
        <begin position="57"/>
        <end position="78"/>
    </location>
</feature>
<evidence type="ECO:0000256" key="3">
    <source>
        <dbReference type="ARBA" id="ARBA00022989"/>
    </source>
</evidence>
<gene>
    <name evidence="7" type="ORF">LG219_02295</name>
</gene>
<proteinExistence type="predicted"/>
<evidence type="ECO:0000259" key="6">
    <source>
        <dbReference type="PROSITE" id="PS50801"/>
    </source>
</evidence>
<dbReference type="RefSeq" id="WP_226762925.1">
    <property type="nucleotide sequence ID" value="NZ_JAJAWG010000001.1"/>
</dbReference>
<organism evidence="7 8">
    <name type="scientific">Deefgea salmonis</name>
    <dbReference type="NCBI Taxonomy" id="2875502"/>
    <lineage>
        <taxon>Bacteria</taxon>
        <taxon>Pseudomonadati</taxon>
        <taxon>Pseudomonadota</taxon>
        <taxon>Betaproteobacteria</taxon>
        <taxon>Neisseriales</taxon>
        <taxon>Chitinibacteraceae</taxon>
        <taxon>Deefgea</taxon>
    </lineage>
</organism>
<dbReference type="InterPro" id="IPR001902">
    <property type="entry name" value="SLC26A/SulP_fam"/>
</dbReference>
<feature type="transmembrane region" description="Helical" evidence="5">
    <location>
        <begin position="145"/>
        <end position="169"/>
    </location>
</feature>
<protein>
    <submittedName>
        <fullName evidence="7">SulP family inorganic anion transporter</fullName>
    </submittedName>
</protein>
<feature type="transmembrane region" description="Helical" evidence="5">
    <location>
        <begin position="112"/>
        <end position="133"/>
    </location>
</feature>
<dbReference type="PROSITE" id="PS50801">
    <property type="entry name" value="STAS"/>
    <property type="match status" value="1"/>
</dbReference>
<dbReference type="Pfam" id="PF00916">
    <property type="entry name" value="Sulfate_transp"/>
    <property type="match status" value="1"/>
</dbReference>
<dbReference type="Gene3D" id="3.30.750.24">
    <property type="entry name" value="STAS domain"/>
    <property type="match status" value="1"/>
</dbReference>
<reference evidence="7 8" key="1">
    <citation type="submission" date="2021-10" db="EMBL/GenBank/DDBJ databases">
        <authorList>
            <person name="Chen M."/>
        </authorList>
    </citation>
    <scope>NUCLEOTIDE SEQUENCE [LARGE SCALE GENOMIC DNA]</scope>
    <source>
        <strain evidence="7 8">H3-26</strain>
    </source>
</reference>
<feature type="domain" description="STAS" evidence="6">
    <location>
        <begin position="449"/>
        <end position="564"/>
    </location>
</feature>
<dbReference type="Proteomes" id="UP001198034">
    <property type="component" value="Unassembled WGS sequence"/>
</dbReference>
<evidence type="ECO:0000256" key="5">
    <source>
        <dbReference type="SAM" id="Phobius"/>
    </source>
</evidence>
<dbReference type="SUPFAM" id="SSF52091">
    <property type="entry name" value="SpoIIaa-like"/>
    <property type="match status" value="1"/>
</dbReference>
<keyword evidence="3 5" id="KW-1133">Transmembrane helix</keyword>